<keyword evidence="7" id="KW-0406">Ion transport</keyword>
<evidence type="ECO:0000256" key="4">
    <source>
        <dbReference type="ARBA" id="ARBA00022737"/>
    </source>
</evidence>
<dbReference type="InterPro" id="IPR002153">
    <property type="entry name" value="TRPC_channel"/>
</dbReference>
<evidence type="ECO:0000256" key="2">
    <source>
        <dbReference type="ARBA" id="ARBA00022448"/>
    </source>
</evidence>
<reference evidence="13" key="1">
    <citation type="submission" date="2023-08" db="EMBL/GenBank/DDBJ databases">
        <authorList>
            <person name="Alioto T."/>
            <person name="Alioto T."/>
            <person name="Gomez Garrido J."/>
        </authorList>
    </citation>
    <scope>NUCLEOTIDE SEQUENCE</scope>
</reference>
<feature type="transmembrane region" description="Helical" evidence="11">
    <location>
        <begin position="417"/>
        <end position="435"/>
    </location>
</feature>
<evidence type="ECO:0000256" key="3">
    <source>
        <dbReference type="ARBA" id="ARBA00022692"/>
    </source>
</evidence>
<evidence type="ECO:0000256" key="8">
    <source>
        <dbReference type="ARBA" id="ARBA00023136"/>
    </source>
</evidence>
<dbReference type="Pfam" id="PF00520">
    <property type="entry name" value="Ion_trans"/>
    <property type="match status" value="1"/>
</dbReference>
<dbReference type="Gene3D" id="1.25.40.20">
    <property type="entry name" value="Ankyrin repeat-containing domain"/>
    <property type="match status" value="1"/>
</dbReference>
<dbReference type="SMART" id="SM00248">
    <property type="entry name" value="ANK"/>
    <property type="match status" value="3"/>
</dbReference>
<protein>
    <submittedName>
        <fullName evidence="13">Short transient receptor potential channel 3-like isoform X5</fullName>
    </submittedName>
</protein>
<comment type="subcellular location">
    <subcellularLocation>
        <location evidence="1">Membrane</location>
        <topology evidence="1">Multi-pass membrane protein</topology>
    </subcellularLocation>
</comment>
<feature type="transmembrane region" description="Helical" evidence="11">
    <location>
        <begin position="376"/>
        <end position="397"/>
    </location>
</feature>
<evidence type="ECO:0000256" key="6">
    <source>
        <dbReference type="ARBA" id="ARBA00023043"/>
    </source>
</evidence>
<feature type="transmembrane region" description="Helical" evidence="11">
    <location>
        <begin position="487"/>
        <end position="511"/>
    </location>
</feature>
<dbReference type="EMBL" id="OX597819">
    <property type="protein sequence ID" value="CAI9724889.1"/>
    <property type="molecule type" value="Genomic_DNA"/>
</dbReference>
<feature type="compositionally biased region" description="Basic and acidic residues" evidence="10">
    <location>
        <begin position="931"/>
        <end position="942"/>
    </location>
</feature>
<feature type="region of interest" description="Disordered" evidence="10">
    <location>
        <begin position="931"/>
        <end position="957"/>
    </location>
</feature>
<evidence type="ECO:0000259" key="12">
    <source>
        <dbReference type="SMART" id="SM01420"/>
    </source>
</evidence>
<keyword evidence="2" id="KW-0813">Transport</keyword>
<feature type="compositionally biased region" description="Acidic residues" evidence="10">
    <location>
        <begin position="943"/>
        <end position="957"/>
    </location>
</feature>
<feature type="transmembrane region" description="Helical" evidence="11">
    <location>
        <begin position="608"/>
        <end position="633"/>
    </location>
</feature>
<dbReference type="GO" id="GO:0015279">
    <property type="term" value="F:store-operated calcium channel activity"/>
    <property type="evidence" value="ECO:0007669"/>
    <property type="project" value="TreeGrafter"/>
</dbReference>
<feature type="domain" description="Transient receptor ion channel" evidence="12">
    <location>
        <begin position="228"/>
        <end position="290"/>
    </location>
</feature>
<evidence type="ECO:0000313" key="14">
    <source>
        <dbReference type="Proteomes" id="UP001162480"/>
    </source>
</evidence>
<dbReference type="Pfam" id="PF12796">
    <property type="entry name" value="Ank_2"/>
    <property type="match status" value="1"/>
</dbReference>
<sequence>MRKGTEREKREREPEKERETLVFLSSEQTPYVTILQIEDMTSAMSILIGMERKEKKRSLSIGALTTLVETRLQDGLTDDEQDFHSAAEIGDLETVRRLVESGKVSSICTDSMGRTCLHVATIANDPEMVRYLLDLYPEDFTHSAFLCAVENDREKLCDIFLTLPMYTLDEAEPKIPEKTTESSNEKSETVRRLLREALIIAATQNNFLIVKKLMLRGILLDMPHEYFCMCKTCSVARSEDFMRFTNGRLDAFRAIASPAYLVLTERDPIVAAFHLSERFRKMAEIETEYKQVYYELDSQVQGFTLDLLAECQSSEEVRILLGVDPGVERPDTLPLINMGLVYQQKKFLAHHKCQSQVAQLWYSGVPILRYLNNFKYLVMSIPVGMILIPVLSMVYIITGYGKVFNFLNTPITRFLSYTTSYFTFLLLMVSSKLSLSDNWASISCRGIDVTMTIFIIVLSMWLIGLIWEECKQILEAGPLNYFSSLWNILDSFMLSFLLTSFLVDVVVSFRLQHVFQNERKIKNMYRNKSVILPACDWDLNSGDYCSKTRDYDIVVSWSPVWSPDPELVSDVCFSLGILLSVCRIAFLMPCNETFGTMLVSFYRTLMDLFKLCGMFALVLIAFTCSIAALYSALKCNTESFSSVANTIVYLMWGTFGMSDSNAPDLDLNGQPMHSLINNFNAKRNVTVALGYMLYGTFIFASTIVLINLLIAVMSNTFQEIQDEQESEWKFSRTELWLTFIESGCCVPPPFNILPKFDDFYYFFRYLWQKYSGKCPCMKKEKSSSKQNLESDEERGSDELNEKERTNVISKIIRRFVLQSSKEKLEDNEGGSDDVIKRLIDNLASKLYKKLDTIKEKVSVVEQSVTNVHSEEDKILKTQSQQLTLVNTQITLSEKMLSKIQVLADDTKTTIEKSMKDLEETISQAEARYMLMEEEKEKKRQEGMEEPEESGEDADSRL</sequence>
<dbReference type="SMART" id="SM01420">
    <property type="entry name" value="TRP_2"/>
    <property type="match status" value="1"/>
</dbReference>
<dbReference type="InterPro" id="IPR002110">
    <property type="entry name" value="Ankyrin_rpt"/>
</dbReference>
<dbReference type="Pfam" id="PF08344">
    <property type="entry name" value="TRP_2"/>
    <property type="match status" value="1"/>
</dbReference>
<evidence type="ECO:0000256" key="10">
    <source>
        <dbReference type="SAM" id="MobiDB-lite"/>
    </source>
</evidence>
<dbReference type="PANTHER" id="PTHR10117">
    <property type="entry name" value="TRANSIENT RECEPTOR POTENTIAL CHANNEL"/>
    <property type="match status" value="1"/>
</dbReference>
<feature type="transmembrane region" description="Helical" evidence="11">
    <location>
        <begin position="691"/>
        <end position="712"/>
    </location>
</feature>
<dbReference type="InterPro" id="IPR005821">
    <property type="entry name" value="Ion_trans_dom"/>
</dbReference>
<name>A0AA36B050_OCTVU</name>
<keyword evidence="4" id="KW-0677">Repeat</keyword>
<keyword evidence="3 11" id="KW-0812">Transmembrane</keyword>
<keyword evidence="14" id="KW-1185">Reference proteome</keyword>
<evidence type="ECO:0000256" key="5">
    <source>
        <dbReference type="ARBA" id="ARBA00022989"/>
    </source>
</evidence>
<keyword evidence="6" id="KW-0040">ANK repeat</keyword>
<evidence type="ECO:0000313" key="13">
    <source>
        <dbReference type="EMBL" id="CAI9724889.1"/>
    </source>
</evidence>
<dbReference type="SUPFAM" id="SSF48403">
    <property type="entry name" value="Ankyrin repeat"/>
    <property type="match status" value="1"/>
</dbReference>
<keyword evidence="8 11" id="KW-0472">Membrane</keyword>
<evidence type="ECO:0000256" key="11">
    <source>
        <dbReference type="SAM" id="Phobius"/>
    </source>
</evidence>
<dbReference type="GO" id="GO:0005886">
    <property type="term" value="C:plasma membrane"/>
    <property type="evidence" value="ECO:0007669"/>
    <property type="project" value="TreeGrafter"/>
</dbReference>
<organism evidence="13 14">
    <name type="scientific">Octopus vulgaris</name>
    <name type="common">Common octopus</name>
    <dbReference type="NCBI Taxonomy" id="6645"/>
    <lineage>
        <taxon>Eukaryota</taxon>
        <taxon>Metazoa</taxon>
        <taxon>Spiralia</taxon>
        <taxon>Lophotrochozoa</taxon>
        <taxon>Mollusca</taxon>
        <taxon>Cephalopoda</taxon>
        <taxon>Coleoidea</taxon>
        <taxon>Octopodiformes</taxon>
        <taxon>Octopoda</taxon>
        <taxon>Incirrata</taxon>
        <taxon>Octopodidae</taxon>
        <taxon>Octopus</taxon>
    </lineage>
</organism>
<feature type="transmembrane region" description="Helical" evidence="11">
    <location>
        <begin position="447"/>
        <end position="467"/>
    </location>
</feature>
<evidence type="ECO:0000256" key="1">
    <source>
        <dbReference type="ARBA" id="ARBA00004141"/>
    </source>
</evidence>
<dbReference type="GO" id="GO:0051480">
    <property type="term" value="P:regulation of cytosolic calcium ion concentration"/>
    <property type="evidence" value="ECO:0007669"/>
    <property type="project" value="TreeGrafter"/>
</dbReference>
<dbReference type="InterPro" id="IPR013555">
    <property type="entry name" value="TRP_dom"/>
</dbReference>
<dbReference type="GO" id="GO:0034703">
    <property type="term" value="C:cation channel complex"/>
    <property type="evidence" value="ECO:0007669"/>
    <property type="project" value="TreeGrafter"/>
</dbReference>
<feature type="region of interest" description="Disordered" evidence="10">
    <location>
        <begin position="779"/>
        <end position="800"/>
    </location>
</feature>
<dbReference type="PRINTS" id="PR01097">
    <property type="entry name" value="TRNSRECEPTRP"/>
</dbReference>
<keyword evidence="5 11" id="KW-1133">Transmembrane helix</keyword>
<dbReference type="PANTHER" id="PTHR10117:SF54">
    <property type="entry name" value="TRANSIENT RECEPTOR POTENTIAL-GAMMA PROTEIN"/>
    <property type="match status" value="1"/>
</dbReference>
<dbReference type="Proteomes" id="UP001162480">
    <property type="component" value="Chromosome 6"/>
</dbReference>
<evidence type="ECO:0000256" key="7">
    <source>
        <dbReference type="ARBA" id="ARBA00023065"/>
    </source>
</evidence>
<keyword evidence="9" id="KW-0407">Ion channel</keyword>
<gene>
    <name evidence="13" type="ORF">OCTVUL_1B024928</name>
</gene>
<dbReference type="InterPro" id="IPR036770">
    <property type="entry name" value="Ankyrin_rpt-contain_sf"/>
</dbReference>
<evidence type="ECO:0000256" key="9">
    <source>
        <dbReference type="ARBA" id="ARBA00023303"/>
    </source>
</evidence>
<accession>A0AA36B050</accession>
<proteinExistence type="predicted"/>
<dbReference type="AlphaFoldDB" id="A0AA36B050"/>
<dbReference type="GO" id="GO:0070679">
    <property type="term" value="F:inositol 1,4,5 trisphosphate binding"/>
    <property type="evidence" value="ECO:0007669"/>
    <property type="project" value="TreeGrafter"/>
</dbReference>